<protein>
    <submittedName>
        <fullName evidence="1">Histidine phosphatase family protein</fullName>
    </submittedName>
</protein>
<reference evidence="1 2" key="1">
    <citation type="submission" date="2020-12" db="EMBL/GenBank/DDBJ databases">
        <title>YIM B01967 draft genome.</title>
        <authorList>
            <person name="Yan X."/>
        </authorList>
    </citation>
    <scope>NUCLEOTIDE SEQUENCE [LARGE SCALE GENOMIC DNA]</scope>
    <source>
        <strain evidence="1 2">YIM B01967</strain>
    </source>
</reference>
<accession>A0ABS1H995</accession>
<dbReference type="InterPro" id="IPR013078">
    <property type="entry name" value="His_Pase_superF_clade-1"/>
</dbReference>
<dbReference type="EMBL" id="JAEOAH010000017">
    <property type="protein sequence ID" value="MBK3495672.1"/>
    <property type="molecule type" value="Genomic_DNA"/>
</dbReference>
<name>A0ABS1H995_9BACL</name>
<proteinExistence type="predicted"/>
<dbReference type="SUPFAM" id="SSF53254">
    <property type="entry name" value="Phosphoglycerate mutase-like"/>
    <property type="match status" value="1"/>
</dbReference>
<sequence length="199" mass="23284">MDYAITVELMRHAKTKSNVERKYLGWTDESIILNQDLPIIDELATVVFGSDLKRCEETAACYFPNANYINNRGFRESYFGDFECQTYEQLKDLYAYRNWIDNPYELAPPNGETLKQVMFRVTEAVKSLPKGLSHYRIVAHGGSIRAMLMQFAPEEKTFWEWQVSHEERFLLHWSTIKQFEEGQRCTFLSVEPITAKGNM</sequence>
<keyword evidence="2" id="KW-1185">Reference proteome</keyword>
<dbReference type="RefSeq" id="WP_200749300.1">
    <property type="nucleotide sequence ID" value="NZ_JAEOAH010000017.1"/>
</dbReference>
<evidence type="ECO:0000313" key="1">
    <source>
        <dbReference type="EMBL" id="MBK3495672.1"/>
    </source>
</evidence>
<dbReference type="Gene3D" id="3.40.50.1240">
    <property type="entry name" value="Phosphoglycerate mutase-like"/>
    <property type="match status" value="1"/>
</dbReference>
<dbReference type="InterPro" id="IPR029033">
    <property type="entry name" value="His_PPase_superfam"/>
</dbReference>
<gene>
    <name evidence="1" type="ORF">JFL43_12575</name>
</gene>
<evidence type="ECO:0000313" key="2">
    <source>
        <dbReference type="Proteomes" id="UP000618943"/>
    </source>
</evidence>
<dbReference type="CDD" id="cd07067">
    <property type="entry name" value="HP_PGM_like"/>
    <property type="match status" value="1"/>
</dbReference>
<comment type="caution">
    <text evidence="1">The sequence shown here is derived from an EMBL/GenBank/DDBJ whole genome shotgun (WGS) entry which is preliminary data.</text>
</comment>
<dbReference type="Proteomes" id="UP000618943">
    <property type="component" value="Unassembled WGS sequence"/>
</dbReference>
<dbReference type="Pfam" id="PF00300">
    <property type="entry name" value="His_Phos_1"/>
    <property type="match status" value="1"/>
</dbReference>
<dbReference type="SMART" id="SM00855">
    <property type="entry name" value="PGAM"/>
    <property type="match status" value="1"/>
</dbReference>
<organism evidence="1 2">
    <name type="scientific">Viridibacillus soli</name>
    <dbReference type="NCBI Taxonomy" id="2798301"/>
    <lineage>
        <taxon>Bacteria</taxon>
        <taxon>Bacillati</taxon>
        <taxon>Bacillota</taxon>
        <taxon>Bacilli</taxon>
        <taxon>Bacillales</taxon>
        <taxon>Caryophanaceae</taxon>
        <taxon>Viridibacillus</taxon>
    </lineage>
</organism>